<feature type="transmembrane region" description="Helical" evidence="8">
    <location>
        <begin position="27"/>
        <end position="47"/>
    </location>
</feature>
<dbReference type="PANTHER" id="PTHR30558:SF3">
    <property type="entry name" value="BIOPOLYMER TRANSPORT PROTEIN EXBD-RELATED"/>
    <property type="match status" value="1"/>
</dbReference>
<evidence type="ECO:0000256" key="8">
    <source>
        <dbReference type="SAM" id="Phobius"/>
    </source>
</evidence>
<evidence type="ECO:0000256" key="1">
    <source>
        <dbReference type="ARBA" id="ARBA00004162"/>
    </source>
</evidence>
<dbReference type="Proteomes" id="UP000199580">
    <property type="component" value="Unassembled WGS sequence"/>
</dbReference>
<evidence type="ECO:0000313" key="10">
    <source>
        <dbReference type="Proteomes" id="UP000199580"/>
    </source>
</evidence>
<evidence type="ECO:0000256" key="3">
    <source>
        <dbReference type="ARBA" id="ARBA00022475"/>
    </source>
</evidence>
<keyword evidence="3" id="KW-1003">Cell membrane</keyword>
<evidence type="ECO:0000256" key="2">
    <source>
        <dbReference type="ARBA" id="ARBA00005811"/>
    </source>
</evidence>
<keyword evidence="10" id="KW-1185">Reference proteome</keyword>
<evidence type="ECO:0000313" key="9">
    <source>
        <dbReference type="EMBL" id="SDK07945.1"/>
    </source>
</evidence>
<sequence>MAELNNDAPSGDLKKIRSRKSNSKVDLTAMVDLAFLLITFFMLTTTLSKSHAMELSMPDSKGTPSPVDENRTLTILVGNHNKTKCFMGKQSGNSKEIVLGTRDLRRELTARKKEVLAYSTAKGKPERGLIVLIKPDKNSSYGNLVDILDEMAISEVQTYAITDIEKNESELLKKDGSGRKI</sequence>
<reference evidence="9 10" key="1">
    <citation type="submission" date="2016-10" db="EMBL/GenBank/DDBJ databases">
        <authorList>
            <person name="de Groot N.N."/>
        </authorList>
    </citation>
    <scope>NUCLEOTIDE SEQUENCE [LARGE SCALE GENOMIC DNA]</scope>
    <source>
        <strain evidence="9 10">CGMCC 1.10076</strain>
    </source>
</reference>
<gene>
    <name evidence="9" type="ORF">SAMN04487935_2531</name>
</gene>
<dbReference type="GO" id="GO:0005886">
    <property type="term" value="C:plasma membrane"/>
    <property type="evidence" value="ECO:0007669"/>
    <property type="project" value="UniProtKB-SubCell"/>
</dbReference>
<comment type="subcellular location">
    <subcellularLocation>
        <location evidence="1">Cell membrane</location>
        <topology evidence="1">Single-pass membrane protein</topology>
    </subcellularLocation>
    <subcellularLocation>
        <location evidence="7">Cell membrane</location>
        <topology evidence="7">Single-pass type II membrane protein</topology>
    </subcellularLocation>
</comment>
<accession>A0A1G8Z0V3</accession>
<keyword evidence="6 8" id="KW-0472">Membrane</keyword>
<dbReference type="STRING" id="1128970.SAMN04487935_2531"/>
<name>A0A1G8Z0V3_9FLAO</name>
<keyword evidence="7" id="KW-0653">Protein transport</keyword>
<keyword evidence="5 8" id="KW-1133">Transmembrane helix</keyword>
<evidence type="ECO:0000256" key="5">
    <source>
        <dbReference type="ARBA" id="ARBA00022989"/>
    </source>
</evidence>
<evidence type="ECO:0000256" key="6">
    <source>
        <dbReference type="ARBA" id="ARBA00023136"/>
    </source>
</evidence>
<keyword evidence="7" id="KW-0813">Transport</keyword>
<protein>
    <submittedName>
        <fullName evidence="9">Biopolymer transport protein ExbD</fullName>
    </submittedName>
</protein>
<dbReference type="GO" id="GO:0022857">
    <property type="term" value="F:transmembrane transporter activity"/>
    <property type="evidence" value="ECO:0007669"/>
    <property type="project" value="InterPro"/>
</dbReference>
<dbReference type="AlphaFoldDB" id="A0A1G8Z0V3"/>
<dbReference type="RefSeq" id="WP_091395991.1">
    <property type="nucleotide sequence ID" value="NZ_BKAI01000006.1"/>
</dbReference>
<dbReference type="OrthoDB" id="952702at2"/>
<dbReference type="InterPro" id="IPR003400">
    <property type="entry name" value="ExbD"/>
</dbReference>
<dbReference type="EMBL" id="FNEZ01000003">
    <property type="protein sequence ID" value="SDK07945.1"/>
    <property type="molecule type" value="Genomic_DNA"/>
</dbReference>
<evidence type="ECO:0000256" key="7">
    <source>
        <dbReference type="RuleBase" id="RU003879"/>
    </source>
</evidence>
<organism evidence="9 10">
    <name type="scientific">Flavobacterium noncentrifugens</name>
    <dbReference type="NCBI Taxonomy" id="1128970"/>
    <lineage>
        <taxon>Bacteria</taxon>
        <taxon>Pseudomonadati</taxon>
        <taxon>Bacteroidota</taxon>
        <taxon>Flavobacteriia</taxon>
        <taxon>Flavobacteriales</taxon>
        <taxon>Flavobacteriaceae</taxon>
        <taxon>Flavobacterium</taxon>
    </lineage>
</organism>
<proteinExistence type="inferred from homology"/>
<keyword evidence="4 7" id="KW-0812">Transmembrane</keyword>
<dbReference type="GO" id="GO:0015031">
    <property type="term" value="P:protein transport"/>
    <property type="evidence" value="ECO:0007669"/>
    <property type="project" value="UniProtKB-KW"/>
</dbReference>
<dbReference type="Pfam" id="PF02472">
    <property type="entry name" value="ExbD"/>
    <property type="match status" value="1"/>
</dbReference>
<dbReference type="PANTHER" id="PTHR30558">
    <property type="entry name" value="EXBD MEMBRANE COMPONENT OF PMF-DRIVEN MACROMOLECULE IMPORT SYSTEM"/>
    <property type="match status" value="1"/>
</dbReference>
<comment type="similarity">
    <text evidence="2 7">Belongs to the ExbD/TolR family.</text>
</comment>
<evidence type="ECO:0000256" key="4">
    <source>
        <dbReference type="ARBA" id="ARBA00022692"/>
    </source>
</evidence>